<reference evidence="13" key="1">
    <citation type="submission" date="2015-11" db="EMBL/GenBank/DDBJ databases">
        <authorList>
            <person name="Seth-Smith H.M.B."/>
        </authorList>
    </citation>
    <scope>NUCLEOTIDE SEQUENCE [LARGE SCALE GENOMIC DNA]</scope>
    <source>
        <strain evidence="13">2013Ark11</strain>
    </source>
</reference>
<dbReference type="PROSITE" id="PS50862">
    <property type="entry name" value="AA_TRNA_LIGASE_II"/>
    <property type="match status" value="1"/>
</dbReference>
<evidence type="ECO:0000256" key="3">
    <source>
        <dbReference type="ARBA" id="ARBA00022490"/>
    </source>
</evidence>
<dbReference type="InterPro" id="IPR050062">
    <property type="entry name" value="Pro-tRNA_synthetase"/>
</dbReference>
<comment type="similarity">
    <text evidence="10">Belongs to the class-II aminoacyl-tRNA synthetase family. ProS type 1 subfamily.</text>
</comment>
<comment type="domain">
    <text evidence="10">Consists of three domains: the N-terminal catalytic domain, the editing domain and the C-terminal anticodon-binding domain.</text>
</comment>
<dbReference type="Gene3D" id="3.30.930.10">
    <property type="entry name" value="Bira Bifunctional Protein, Domain 2"/>
    <property type="match status" value="2"/>
</dbReference>
<dbReference type="InterPro" id="IPR023717">
    <property type="entry name" value="Pro-tRNA-Synthase_IIa_type1"/>
</dbReference>
<keyword evidence="8 10" id="KW-0030">Aminoacyl-tRNA synthetase</keyword>
<dbReference type="HAMAP" id="MF_01569">
    <property type="entry name" value="Pro_tRNA_synth_type1"/>
    <property type="match status" value="1"/>
</dbReference>
<keyword evidence="13" id="KW-1185">Reference proteome</keyword>
<dbReference type="Gene3D" id="3.40.50.800">
    <property type="entry name" value="Anticodon-binding domain"/>
    <property type="match status" value="1"/>
</dbReference>
<dbReference type="GO" id="GO:0006433">
    <property type="term" value="P:prolyl-tRNA aminoacylation"/>
    <property type="evidence" value="ECO:0007669"/>
    <property type="project" value="UniProtKB-UniRule"/>
</dbReference>
<keyword evidence="5 10" id="KW-0547">Nucleotide-binding</keyword>
<organism evidence="12 13">
    <name type="scientific">Candidatus Ichthyocystis hellenicum</name>
    <dbReference type="NCBI Taxonomy" id="1561003"/>
    <lineage>
        <taxon>Bacteria</taxon>
        <taxon>Pseudomonadati</taxon>
        <taxon>Pseudomonadota</taxon>
        <taxon>Betaproteobacteria</taxon>
        <taxon>Burkholderiales</taxon>
        <taxon>Candidatus Ichthyocystis</taxon>
    </lineage>
</organism>
<dbReference type="SUPFAM" id="SSF52954">
    <property type="entry name" value="Class II aaRS ABD-related"/>
    <property type="match status" value="1"/>
</dbReference>
<protein>
    <recommendedName>
        <fullName evidence="10">Proline--tRNA ligase</fullName>
        <ecNumber evidence="10">6.1.1.15</ecNumber>
    </recommendedName>
    <alternativeName>
        <fullName evidence="10">Prolyl-tRNA synthetase</fullName>
        <shortName evidence="10">ProRS</shortName>
    </alternativeName>
</protein>
<dbReference type="SUPFAM" id="SSF55681">
    <property type="entry name" value="Class II aaRS and biotin synthetases"/>
    <property type="match status" value="1"/>
</dbReference>
<evidence type="ECO:0000256" key="4">
    <source>
        <dbReference type="ARBA" id="ARBA00022598"/>
    </source>
</evidence>
<keyword evidence="6 10" id="KW-0067">ATP-binding</keyword>
<dbReference type="InterPro" id="IPR007214">
    <property type="entry name" value="YbaK/aa-tRNA-synth-assoc-dom"/>
</dbReference>
<evidence type="ECO:0000256" key="2">
    <source>
        <dbReference type="ARBA" id="ARBA00011738"/>
    </source>
</evidence>
<evidence type="ECO:0000256" key="1">
    <source>
        <dbReference type="ARBA" id="ARBA00004496"/>
    </source>
</evidence>
<feature type="domain" description="Aminoacyl-transfer RNA synthetases class-II family profile" evidence="11">
    <location>
        <begin position="33"/>
        <end position="454"/>
    </location>
</feature>
<dbReference type="Pfam" id="PF04073">
    <property type="entry name" value="tRNA_edit"/>
    <property type="match status" value="1"/>
</dbReference>
<dbReference type="CDD" id="cd00779">
    <property type="entry name" value="ProRS_core_prok"/>
    <property type="match status" value="1"/>
</dbReference>
<comment type="catalytic activity">
    <reaction evidence="9 10">
        <text>tRNA(Pro) + L-proline + ATP = L-prolyl-tRNA(Pro) + AMP + diphosphate</text>
        <dbReference type="Rhea" id="RHEA:14305"/>
        <dbReference type="Rhea" id="RHEA-COMP:9700"/>
        <dbReference type="Rhea" id="RHEA-COMP:9702"/>
        <dbReference type="ChEBI" id="CHEBI:30616"/>
        <dbReference type="ChEBI" id="CHEBI:33019"/>
        <dbReference type="ChEBI" id="CHEBI:60039"/>
        <dbReference type="ChEBI" id="CHEBI:78442"/>
        <dbReference type="ChEBI" id="CHEBI:78532"/>
        <dbReference type="ChEBI" id="CHEBI:456215"/>
        <dbReference type="EC" id="6.1.1.15"/>
    </reaction>
</comment>
<evidence type="ECO:0000313" key="12">
    <source>
        <dbReference type="EMBL" id="CUT17280.1"/>
    </source>
</evidence>
<dbReference type="Proteomes" id="UP000198651">
    <property type="component" value="Chromosome I"/>
</dbReference>
<dbReference type="InterPro" id="IPR002316">
    <property type="entry name" value="Pro-tRNA-ligase_IIa"/>
</dbReference>
<keyword evidence="4 10" id="KW-0436">Ligase</keyword>
<dbReference type="InterPro" id="IPR036754">
    <property type="entry name" value="YbaK/aa-tRNA-synt-asso_dom_sf"/>
</dbReference>
<evidence type="ECO:0000259" key="11">
    <source>
        <dbReference type="PROSITE" id="PS50862"/>
    </source>
</evidence>
<dbReference type="InterPro" id="IPR036621">
    <property type="entry name" value="Anticodon-bd_dom_sf"/>
</dbReference>
<dbReference type="STRING" id="1561003.Ark11_0431"/>
<comment type="function">
    <text evidence="10">Catalyzes the attachment of proline to tRNA(Pro) in a two-step reaction: proline is first activated by ATP to form Pro-AMP and then transferred to the acceptor end of tRNA(Pro). As ProRS can inadvertently accommodate and process non-cognate amino acids such as alanine and cysteine, to avoid such errors it has two additional distinct editing activities against alanine. One activity is designated as 'pretransfer' editing and involves the tRNA(Pro)-independent hydrolysis of activated Ala-AMP. The other activity is designated 'posttransfer' editing and involves deacylation of mischarged Ala-tRNA(Pro). The misacylated Cys-tRNA(Pro) is not edited by ProRS.</text>
</comment>
<dbReference type="CDD" id="cd00861">
    <property type="entry name" value="ProRS_anticodon_short"/>
    <property type="match status" value="1"/>
</dbReference>
<evidence type="ECO:0000256" key="10">
    <source>
        <dbReference type="HAMAP-Rule" id="MF_01569"/>
    </source>
</evidence>
<comment type="subcellular location">
    <subcellularLocation>
        <location evidence="1 10">Cytoplasm</location>
    </subcellularLocation>
</comment>
<sequence>MRCSKLFFPTMKEVPVDAEIVSHQLMLRAGFIRQVGSGLYTFLPLGVRVLIKIQAVIREEMAAIGAQEIIMPCIQPAELWQQTGRWEDFGPQMLKIKDRHLREYCFGPTHEEVVTDLARREIKSYKQLPFVVFQMTTKFRDEIRPRFGIMRAREFLMKDGYSFDKDEEGMGVSYDNMYSAYRKIFDRLGLKYCVVRADTGAIGGSCSHEFHAMADCGEDIIAYAEHSNYAANIELATCSYKRSDRVVPINDPAKKPADQVGEVTVRTYAVLSGERWFFLVISADDEVNNTKISNLKEFKSGWKFLSPEEVQDRYSCACDDIGPYLAPEEVTVILDNRLLYSSDSIICGANEQGYRWTNIDIQRDFSGAMFSDIRKVVAGDLSPDGGGDLRLCRGIEVGHIFQLGNKYSKAMSCSFVNEGQGRTEVFMGCYGIGISRILAATVEQCHDDKGIIWPREISPFQIIIITINADQDSKVSEMAERLYKELISLSLDVLYDDRPLRAGFKLKDADIIGVPDRLVVSPTTVGNGGAEYQNRSSADRRLISASEVGPYLLSLKRQYEFS</sequence>
<proteinExistence type="inferred from homology"/>
<dbReference type="NCBIfam" id="NF006625">
    <property type="entry name" value="PRK09194.1"/>
    <property type="match status" value="1"/>
</dbReference>
<dbReference type="FunFam" id="3.30.930.10:FF:000042">
    <property type="entry name" value="probable proline--tRNA ligase, mitochondrial"/>
    <property type="match status" value="1"/>
</dbReference>
<dbReference type="Pfam" id="PF00587">
    <property type="entry name" value="tRNA-synt_2b"/>
    <property type="match status" value="1"/>
</dbReference>
<evidence type="ECO:0000256" key="6">
    <source>
        <dbReference type="ARBA" id="ARBA00022840"/>
    </source>
</evidence>
<keyword evidence="3 10" id="KW-0963">Cytoplasm</keyword>
<dbReference type="PANTHER" id="PTHR42753:SF2">
    <property type="entry name" value="PROLINE--TRNA LIGASE"/>
    <property type="match status" value="1"/>
</dbReference>
<evidence type="ECO:0000313" key="13">
    <source>
        <dbReference type="Proteomes" id="UP000198651"/>
    </source>
</evidence>
<name>A0A0S4M212_9BURK</name>
<dbReference type="InterPro" id="IPR044140">
    <property type="entry name" value="ProRS_anticodon_short"/>
</dbReference>
<dbReference type="GO" id="GO:0004827">
    <property type="term" value="F:proline-tRNA ligase activity"/>
    <property type="evidence" value="ECO:0007669"/>
    <property type="project" value="UniProtKB-UniRule"/>
</dbReference>
<keyword evidence="7 10" id="KW-0648">Protein biosynthesis</keyword>
<dbReference type="InterPro" id="IPR033730">
    <property type="entry name" value="ProRS_core_prok"/>
</dbReference>
<dbReference type="PANTHER" id="PTHR42753">
    <property type="entry name" value="MITOCHONDRIAL RIBOSOME PROTEIN L39/PROLYL-TRNA LIGASE FAMILY MEMBER"/>
    <property type="match status" value="1"/>
</dbReference>
<dbReference type="InterPro" id="IPR004154">
    <property type="entry name" value="Anticodon-bd"/>
</dbReference>
<evidence type="ECO:0000256" key="7">
    <source>
        <dbReference type="ARBA" id="ARBA00022917"/>
    </source>
</evidence>
<evidence type="ECO:0000256" key="9">
    <source>
        <dbReference type="ARBA" id="ARBA00047671"/>
    </source>
</evidence>
<dbReference type="InterPro" id="IPR006195">
    <property type="entry name" value="aa-tRNA-synth_II"/>
</dbReference>
<dbReference type="SUPFAM" id="SSF55826">
    <property type="entry name" value="YbaK/ProRS associated domain"/>
    <property type="match status" value="1"/>
</dbReference>
<dbReference type="EMBL" id="LN906597">
    <property type="protein sequence ID" value="CUT17280.1"/>
    <property type="molecule type" value="Genomic_DNA"/>
</dbReference>
<dbReference type="PRINTS" id="PR01046">
    <property type="entry name" value="TRNASYNTHPRO"/>
</dbReference>
<accession>A0A0S4M212</accession>
<dbReference type="AlphaFoldDB" id="A0A0S4M212"/>
<gene>
    <name evidence="10 12" type="primary">proS</name>
    <name evidence="12" type="ORF">Ark11_0431</name>
</gene>
<dbReference type="GO" id="GO:0005524">
    <property type="term" value="F:ATP binding"/>
    <property type="evidence" value="ECO:0007669"/>
    <property type="project" value="UniProtKB-UniRule"/>
</dbReference>
<comment type="subunit">
    <text evidence="2 10">Homodimer.</text>
</comment>
<dbReference type="InterPro" id="IPR002314">
    <property type="entry name" value="aa-tRNA-synt_IIb"/>
</dbReference>
<evidence type="ECO:0000256" key="5">
    <source>
        <dbReference type="ARBA" id="ARBA00022741"/>
    </source>
</evidence>
<dbReference type="NCBIfam" id="TIGR00409">
    <property type="entry name" value="proS_fam_II"/>
    <property type="match status" value="1"/>
</dbReference>
<dbReference type="EC" id="6.1.1.15" evidence="10"/>
<dbReference type="OrthoDB" id="9809052at2"/>
<dbReference type="RefSeq" id="WP_092342172.1">
    <property type="nucleotide sequence ID" value="NZ_FLSL01000086.1"/>
</dbReference>
<dbReference type="PATRIC" id="fig|1561003.3.peg.448"/>
<dbReference type="InterPro" id="IPR045864">
    <property type="entry name" value="aa-tRNA-synth_II/BPL/LPL"/>
</dbReference>
<dbReference type="Pfam" id="PF03129">
    <property type="entry name" value="HGTP_anticodon"/>
    <property type="match status" value="1"/>
</dbReference>
<dbReference type="GO" id="GO:0002161">
    <property type="term" value="F:aminoacyl-tRNA deacylase activity"/>
    <property type="evidence" value="ECO:0007669"/>
    <property type="project" value="InterPro"/>
</dbReference>
<dbReference type="GO" id="GO:0005829">
    <property type="term" value="C:cytosol"/>
    <property type="evidence" value="ECO:0007669"/>
    <property type="project" value="TreeGrafter"/>
</dbReference>
<evidence type="ECO:0000256" key="8">
    <source>
        <dbReference type="ARBA" id="ARBA00023146"/>
    </source>
</evidence>
<dbReference type="InterPro" id="IPR004500">
    <property type="entry name" value="Pro-tRNA-synth_IIa_bac-type"/>
</dbReference>